<dbReference type="Pfam" id="PF12796">
    <property type="entry name" value="Ank_2"/>
    <property type="match status" value="1"/>
</dbReference>
<evidence type="ECO:0000313" key="8">
    <source>
        <dbReference type="Proteomes" id="UP000054144"/>
    </source>
</evidence>
<keyword evidence="8" id="KW-1185">Reference proteome</keyword>
<name>A0A0D7AKB8_9AGAR</name>
<dbReference type="GO" id="GO:0010468">
    <property type="term" value="P:regulation of gene expression"/>
    <property type="evidence" value="ECO:0007669"/>
    <property type="project" value="UniProtKB-ARBA"/>
</dbReference>
<dbReference type="Gene3D" id="1.25.40.20">
    <property type="entry name" value="Ankyrin repeat-containing domain"/>
    <property type="match status" value="1"/>
</dbReference>
<accession>A0A0D7AKB8</accession>
<dbReference type="EMBL" id="KN881666">
    <property type="protein sequence ID" value="KIY51223.1"/>
    <property type="molecule type" value="Genomic_DNA"/>
</dbReference>
<feature type="region of interest" description="Disordered" evidence="5">
    <location>
        <begin position="225"/>
        <end position="252"/>
    </location>
</feature>
<evidence type="ECO:0000259" key="6">
    <source>
        <dbReference type="PROSITE" id="PS50103"/>
    </source>
</evidence>
<dbReference type="OrthoDB" id="20872at2759"/>
<gene>
    <name evidence="7" type="ORF">FISHEDRAFT_70866</name>
</gene>
<sequence length="576" mass="60541">MISPLWSAVSEGNLPCVVDLLGQLSIQDIEIKDQDGTTPLIQAIKNGHTDIVRVLLDKGASPLNGSNHGPPESYTSDPAILSLLDAVKSRMNPSDMSAATPVPPHAPAPGPIHMNGDSNYPVPYYPSLLHPPFPDGSAYYPPGPLPGQPIASGGPLPPPEIARQIPCRYYPNCRFADSCMFMHPLPAGPNYYSGPPPGQYPSHFEGIPQPYSTYYPPIPPTFSPSTPMHNISPMSPSAPAPAHGPPIPPSDLALPPPQGNFPANYGPVHSPPMYPQPGLIPVPMSAPPLPPVGPVPAGSMYNSPPPFSVQQVIAPNGAVNYPENVTAKSPSLNPQSDGTMPAGQFRDQAYRRGGGIRRGTMNNSRRPPCLFFPAGKCKNGDECRFPHVMPDPSMPHPPPFFPSGRGGGNQRARGNNHVNGFGNIEQMMGNMSLRDNHNGHGSSGRINDSSSGRGRFNGGFKGANGFKGNNKQPPPPPKQRVPRADEFPVLGGSTTPLRTSGTNTPSINGPTAAQVLQAPIRNVKDTSSLAAPAPVTNAPESAVKIVPKLPVSFAAAAIASMPLPEGTVAKEVSVSA</sequence>
<dbReference type="PROSITE" id="PS50103">
    <property type="entry name" value="ZF_C3H1"/>
    <property type="match status" value="2"/>
</dbReference>
<evidence type="ECO:0000256" key="5">
    <source>
        <dbReference type="SAM" id="MobiDB-lite"/>
    </source>
</evidence>
<dbReference type="PANTHER" id="PTHR24173">
    <property type="entry name" value="ANKYRIN REPEAT CONTAINING"/>
    <property type="match status" value="1"/>
</dbReference>
<dbReference type="SMART" id="SM00356">
    <property type="entry name" value="ZnF_C3H1"/>
    <property type="match status" value="2"/>
</dbReference>
<feature type="compositionally biased region" description="Low complexity" evidence="5">
    <location>
        <begin position="225"/>
        <end position="235"/>
    </location>
</feature>
<proteinExistence type="predicted"/>
<evidence type="ECO:0000256" key="4">
    <source>
        <dbReference type="PROSITE-ProRule" id="PRU00723"/>
    </source>
</evidence>
<keyword evidence="4" id="KW-0862">Zinc</keyword>
<reference evidence="7 8" key="1">
    <citation type="journal article" date="2015" name="Fungal Genet. Biol.">
        <title>Evolution of novel wood decay mechanisms in Agaricales revealed by the genome sequences of Fistulina hepatica and Cylindrobasidium torrendii.</title>
        <authorList>
            <person name="Floudas D."/>
            <person name="Held B.W."/>
            <person name="Riley R."/>
            <person name="Nagy L.G."/>
            <person name="Koehler G."/>
            <person name="Ransdell A.S."/>
            <person name="Younus H."/>
            <person name="Chow J."/>
            <person name="Chiniquy J."/>
            <person name="Lipzen A."/>
            <person name="Tritt A."/>
            <person name="Sun H."/>
            <person name="Haridas S."/>
            <person name="LaButti K."/>
            <person name="Ohm R.A."/>
            <person name="Kues U."/>
            <person name="Blanchette R.A."/>
            <person name="Grigoriev I.V."/>
            <person name="Minto R.E."/>
            <person name="Hibbett D.S."/>
        </authorList>
    </citation>
    <scope>NUCLEOTIDE SEQUENCE [LARGE SCALE GENOMIC DNA]</scope>
    <source>
        <strain evidence="7 8">ATCC 64428</strain>
    </source>
</reference>
<feature type="compositionally biased region" description="Pro residues" evidence="5">
    <location>
        <begin position="236"/>
        <end position="252"/>
    </location>
</feature>
<feature type="region of interest" description="Disordered" evidence="5">
    <location>
        <begin position="432"/>
        <end position="509"/>
    </location>
</feature>
<feature type="zinc finger region" description="C3H1-type" evidence="4">
    <location>
        <begin position="161"/>
        <end position="186"/>
    </location>
</feature>
<keyword evidence="4" id="KW-0479">Metal-binding</keyword>
<feature type="compositionally biased region" description="Polar residues" evidence="5">
    <location>
        <begin position="492"/>
        <end position="509"/>
    </location>
</feature>
<keyword evidence="1" id="KW-0677">Repeat</keyword>
<dbReference type="InterPro" id="IPR036770">
    <property type="entry name" value="Ankyrin_rpt-contain_sf"/>
</dbReference>
<dbReference type="PROSITE" id="PS50297">
    <property type="entry name" value="ANK_REP_REGION"/>
    <property type="match status" value="1"/>
</dbReference>
<evidence type="ECO:0000256" key="1">
    <source>
        <dbReference type="ARBA" id="ARBA00022737"/>
    </source>
</evidence>
<feature type="region of interest" description="Disordered" evidence="5">
    <location>
        <begin position="93"/>
        <end position="113"/>
    </location>
</feature>
<evidence type="ECO:0000256" key="3">
    <source>
        <dbReference type="PROSITE-ProRule" id="PRU00023"/>
    </source>
</evidence>
<dbReference type="Gene3D" id="4.10.1000.10">
    <property type="entry name" value="Zinc finger, CCCH-type"/>
    <property type="match status" value="1"/>
</dbReference>
<keyword evidence="4" id="KW-0863">Zinc-finger</keyword>
<dbReference type="PROSITE" id="PS50088">
    <property type="entry name" value="ANK_REPEAT"/>
    <property type="match status" value="1"/>
</dbReference>
<organism evidence="7 8">
    <name type="scientific">Fistulina hepatica ATCC 64428</name>
    <dbReference type="NCBI Taxonomy" id="1128425"/>
    <lineage>
        <taxon>Eukaryota</taxon>
        <taxon>Fungi</taxon>
        <taxon>Dikarya</taxon>
        <taxon>Basidiomycota</taxon>
        <taxon>Agaricomycotina</taxon>
        <taxon>Agaricomycetes</taxon>
        <taxon>Agaricomycetidae</taxon>
        <taxon>Agaricales</taxon>
        <taxon>Fistulinaceae</taxon>
        <taxon>Fistulina</taxon>
    </lineage>
</organism>
<dbReference type="SUPFAM" id="SSF48403">
    <property type="entry name" value="Ankyrin repeat"/>
    <property type="match status" value="1"/>
</dbReference>
<feature type="domain" description="C3H1-type" evidence="6">
    <location>
        <begin position="363"/>
        <end position="390"/>
    </location>
</feature>
<dbReference type="InterPro" id="IPR000571">
    <property type="entry name" value="Znf_CCCH"/>
</dbReference>
<dbReference type="SMART" id="SM00248">
    <property type="entry name" value="ANK"/>
    <property type="match status" value="1"/>
</dbReference>
<feature type="repeat" description="ANK" evidence="3">
    <location>
        <begin position="35"/>
        <end position="67"/>
    </location>
</feature>
<dbReference type="Pfam" id="PF14608">
    <property type="entry name" value="zf-CCCH_2"/>
    <property type="match status" value="2"/>
</dbReference>
<dbReference type="InterPro" id="IPR002110">
    <property type="entry name" value="Ankyrin_rpt"/>
</dbReference>
<dbReference type="Proteomes" id="UP000054144">
    <property type="component" value="Unassembled WGS sequence"/>
</dbReference>
<evidence type="ECO:0000256" key="2">
    <source>
        <dbReference type="ARBA" id="ARBA00023043"/>
    </source>
</evidence>
<feature type="domain" description="C3H1-type" evidence="6">
    <location>
        <begin position="161"/>
        <end position="186"/>
    </location>
</feature>
<dbReference type="AlphaFoldDB" id="A0A0D7AKB8"/>
<evidence type="ECO:0000313" key="7">
    <source>
        <dbReference type="EMBL" id="KIY51223.1"/>
    </source>
</evidence>
<dbReference type="GO" id="GO:0008270">
    <property type="term" value="F:zinc ion binding"/>
    <property type="evidence" value="ECO:0007669"/>
    <property type="project" value="UniProtKB-KW"/>
</dbReference>
<protein>
    <recommendedName>
        <fullName evidence="6">C3H1-type domain-containing protein</fullName>
    </recommendedName>
</protein>
<feature type="compositionally biased region" description="Pro residues" evidence="5">
    <location>
        <begin position="101"/>
        <end position="110"/>
    </location>
</feature>
<feature type="zinc finger region" description="C3H1-type" evidence="4">
    <location>
        <begin position="363"/>
        <end position="390"/>
    </location>
</feature>
<keyword evidence="2 3" id="KW-0040">ANK repeat</keyword>
<dbReference type="PANTHER" id="PTHR24173:SF74">
    <property type="entry name" value="ANKYRIN REPEAT DOMAIN-CONTAINING PROTEIN 16"/>
    <property type="match status" value="1"/>
</dbReference>